<dbReference type="InterPro" id="IPR006710">
    <property type="entry name" value="Glyco_hydro_43"/>
</dbReference>
<dbReference type="CDD" id="cd08999">
    <property type="entry name" value="GH43_ABN-like"/>
    <property type="match status" value="1"/>
</dbReference>
<evidence type="ECO:0000256" key="4">
    <source>
        <dbReference type="PIRSR" id="PIRSR606710-1"/>
    </source>
</evidence>
<dbReference type="GO" id="GO:0004553">
    <property type="term" value="F:hydrolase activity, hydrolyzing O-glycosyl compounds"/>
    <property type="evidence" value="ECO:0007669"/>
    <property type="project" value="InterPro"/>
</dbReference>
<evidence type="ECO:0000256" key="5">
    <source>
        <dbReference type="PIRSR" id="PIRSR606710-2"/>
    </source>
</evidence>
<evidence type="ECO:0000256" key="3">
    <source>
        <dbReference type="ARBA" id="ARBA00023295"/>
    </source>
</evidence>
<evidence type="ECO:0000313" key="10">
    <source>
        <dbReference type="Proteomes" id="UP000324611"/>
    </source>
</evidence>
<dbReference type="Proteomes" id="UP000324611">
    <property type="component" value="Unassembled WGS sequence"/>
</dbReference>
<evidence type="ECO:0000313" key="9">
    <source>
        <dbReference type="EMBL" id="KAA2242621.1"/>
    </source>
</evidence>
<keyword evidence="3 6" id="KW-0326">Glycosidase</keyword>
<gene>
    <name evidence="9" type="ORF">F0L74_08790</name>
</gene>
<dbReference type="Pfam" id="PF04616">
    <property type="entry name" value="Glyco_hydro_43"/>
    <property type="match status" value="1"/>
</dbReference>
<dbReference type="PANTHER" id="PTHR42812:SF5">
    <property type="entry name" value="ENDO-ARABINASE"/>
    <property type="match status" value="1"/>
</dbReference>
<dbReference type="Gene3D" id="2.115.10.20">
    <property type="entry name" value="Glycosyl hydrolase domain, family 43"/>
    <property type="match status" value="1"/>
</dbReference>
<reference evidence="9 10" key="1">
    <citation type="submission" date="2019-09" db="EMBL/GenBank/DDBJ databases">
        <title>Chitinophaga ginsengihumi sp. nov., isolated from soil of ginseng rhizosphere.</title>
        <authorList>
            <person name="Lee J."/>
        </authorList>
    </citation>
    <scope>NUCLEOTIDE SEQUENCE [LARGE SCALE GENOMIC DNA]</scope>
    <source>
        <strain evidence="9 10">BN140078</strain>
    </source>
</reference>
<dbReference type="SUPFAM" id="SSF49899">
    <property type="entry name" value="Concanavalin A-like lectins/glucanases"/>
    <property type="match status" value="1"/>
</dbReference>
<proteinExistence type="inferred from homology"/>
<dbReference type="InterPro" id="IPR023296">
    <property type="entry name" value="Glyco_hydro_beta-prop_sf"/>
</dbReference>
<keyword evidence="10" id="KW-1185">Reference proteome</keyword>
<comment type="caution">
    <text evidence="9">The sequence shown here is derived from an EMBL/GenBank/DDBJ whole genome shotgun (WGS) entry which is preliminary data.</text>
</comment>
<dbReference type="SUPFAM" id="SSF75005">
    <property type="entry name" value="Arabinanase/levansucrase/invertase"/>
    <property type="match status" value="1"/>
</dbReference>
<accession>A0A5B2VTR7</accession>
<feature type="domain" description="Beta-xylosidase C-terminal Concanavalin A-like" evidence="8">
    <location>
        <begin position="375"/>
        <end position="557"/>
    </location>
</feature>
<name>A0A5B2VTR7_9BACT</name>
<dbReference type="Gene3D" id="2.60.120.200">
    <property type="match status" value="1"/>
</dbReference>
<keyword evidence="2 6" id="KW-0378">Hydrolase</keyword>
<evidence type="ECO:0000256" key="1">
    <source>
        <dbReference type="ARBA" id="ARBA00009865"/>
    </source>
</evidence>
<dbReference type="Pfam" id="PF17851">
    <property type="entry name" value="GH43_C2"/>
    <property type="match status" value="1"/>
</dbReference>
<dbReference type="GO" id="GO:0005975">
    <property type="term" value="P:carbohydrate metabolic process"/>
    <property type="evidence" value="ECO:0007669"/>
    <property type="project" value="InterPro"/>
</dbReference>
<evidence type="ECO:0000256" key="6">
    <source>
        <dbReference type="RuleBase" id="RU361187"/>
    </source>
</evidence>
<dbReference type="AlphaFoldDB" id="A0A5B2VTR7"/>
<keyword evidence="7" id="KW-0812">Transmembrane</keyword>
<dbReference type="InterPro" id="IPR041542">
    <property type="entry name" value="GH43_C2"/>
</dbReference>
<evidence type="ECO:0000259" key="8">
    <source>
        <dbReference type="Pfam" id="PF17851"/>
    </source>
</evidence>
<keyword evidence="7" id="KW-0472">Membrane</keyword>
<reference evidence="9 10" key="2">
    <citation type="submission" date="2019-09" db="EMBL/GenBank/DDBJ databases">
        <authorList>
            <person name="Jin C."/>
        </authorList>
    </citation>
    <scope>NUCLEOTIDE SEQUENCE [LARGE SCALE GENOMIC DNA]</scope>
    <source>
        <strain evidence="9 10">BN140078</strain>
    </source>
</reference>
<dbReference type="InterPro" id="IPR051795">
    <property type="entry name" value="Glycosyl_Hydrlase_43"/>
</dbReference>
<evidence type="ECO:0000256" key="7">
    <source>
        <dbReference type="SAM" id="Phobius"/>
    </source>
</evidence>
<organism evidence="9 10">
    <name type="scientific">Chitinophaga agrisoli</name>
    <dbReference type="NCBI Taxonomy" id="2607653"/>
    <lineage>
        <taxon>Bacteria</taxon>
        <taxon>Pseudomonadati</taxon>
        <taxon>Bacteroidota</taxon>
        <taxon>Chitinophagia</taxon>
        <taxon>Chitinophagales</taxon>
        <taxon>Chitinophagaceae</taxon>
        <taxon>Chitinophaga</taxon>
    </lineage>
</organism>
<feature type="site" description="Important for catalytic activity, responsible for pKa modulation of the active site Glu and correct orientation of both the proton donor and substrate" evidence="5">
    <location>
        <position position="196"/>
    </location>
</feature>
<comment type="similarity">
    <text evidence="1 6">Belongs to the glycosyl hydrolase 43 family.</text>
</comment>
<dbReference type="EMBL" id="VUOC01000002">
    <property type="protein sequence ID" value="KAA2242621.1"/>
    <property type="molecule type" value="Genomic_DNA"/>
</dbReference>
<evidence type="ECO:0000256" key="2">
    <source>
        <dbReference type="ARBA" id="ARBA00022801"/>
    </source>
</evidence>
<keyword evidence="7" id="KW-1133">Transmembrane helix</keyword>
<protein>
    <submittedName>
        <fullName evidence="9">Family 43 glycosylhydrolase</fullName>
    </submittedName>
</protein>
<feature type="active site" description="Proton donor" evidence="4">
    <location>
        <position position="251"/>
    </location>
</feature>
<dbReference type="InterPro" id="IPR013320">
    <property type="entry name" value="ConA-like_dom_sf"/>
</dbReference>
<feature type="transmembrane region" description="Helical" evidence="7">
    <location>
        <begin position="38"/>
        <end position="55"/>
    </location>
</feature>
<sequence length="561" mass="62486">MARRSELFPCDQATLDAYQGRLKQNPVISKTLTMRMRIVHSWLILLLLAAIPSAAQTNTAAAAVNQGGKGASPAVPPAYSNPVIPGDFPDPSVIKVGDTYYATGTSSEWAPHYPLFTSKDLVHWKQLGYIFSKKPEWTTASFWAPELYYYKDKFYVYYTARNQQKVSYIGVAVTDDPAKGFTDKGPLITMGTEDIDAFVFKDDDGLYITWKAYGLDKRPIELLGSRLSADGLSLQGEPFSLLKDTARKGMEGQSIVKRNGYYYLLYSAGGCCGVPCDYNVRVARSKSLKGPYELNPANPILHGNTSWMCTGHGTPVKVDDKRWFYLYHAYNVKDNVYTGRQGMLDELFWDKTSGWPYFKHDNSPSAGDAATPEWRDDFERATLSFNWQWNFRAYTPDAKLNGGKLYLSGNAIKPNTSGTALCLRPLRASYEISTEVANINAALKGLVIYGDDKATAGIGVKDKQVLLWKETDGKREELPGITLSDAAPVQLKIKVVDGWQLQCSYRTGNGAWQQLPQAGSDANFLDGRFLKQWDRSPRPGLLQQGGANEAACFSWFSIKYE</sequence>
<dbReference type="PANTHER" id="PTHR42812">
    <property type="entry name" value="BETA-XYLOSIDASE"/>
    <property type="match status" value="1"/>
</dbReference>
<feature type="active site" description="Proton acceptor" evidence="4">
    <location>
        <position position="90"/>
    </location>
</feature>